<dbReference type="AlphaFoldDB" id="V6LJP1"/>
<dbReference type="SUPFAM" id="SSF51161">
    <property type="entry name" value="Trimeric LpxA-like enzymes"/>
    <property type="match status" value="1"/>
</dbReference>
<feature type="compositionally biased region" description="Basic and acidic residues" evidence="1">
    <location>
        <begin position="23"/>
        <end position="40"/>
    </location>
</feature>
<protein>
    <submittedName>
        <fullName evidence="3">Uncharacterized protein</fullName>
    </submittedName>
</protein>
<feature type="transmembrane region" description="Helical" evidence="2">
    <location>
        <begin position="108"/>
        <end position="128"/>
    </location>
</feature>
<sequence length="144" mass="15798">MTGLDATSAVTIAGATTIDRDTRIGGDPALRIETDPDTRTEIGPGVVTGPGMRIDPGTAIGTDRATRRDRAGMIGRRGDPATVPRTSRSGERKFCSYSNQLSFGGDFTLLYIIYKITISLLLTFIKLFDFQYSQFNFYIILSYI</sequence>
<dbReference type="InterPro" id="IPR011004">
    <property type="entry name" value="Trimer_LpxA-like_sf"/>
</dbReference>
<accession>V6LJP1</accession>
<evidence type="ECO:0000256" key="1">
    <source>
        <dbReference type="SAM" id="MobiDB-lite"/>
    </source>
</evidence>
<keyword evidence="2" id="KW-0812">Transmembrane</keyword>
<evidence type="ECO:0000313" key="3">
    <source>
        <dbReference type="EMBL" id="EST44742.1"/>
    </source>
</evidence>
<gene>
    <name evidence="3" type="ORF">SS50377_15362</name>
</gene>
<proteinExistence type="predicted"/>
<reference evidence="3" key="1">
    <citation type="journal article" date="2014" name="PLoS Genet.">
        <title>The Genome of Spironucleus salmonicida Highlights a Fish Pathogen Adapted to Fluctuating Environments.</title>
        <authorList>
            <person name="Xu F."/>
            <person name="Jerlstrom-Hultqvist J."/>
            <person name="Einarsson E."/>
            <person name="Astvaldsson A."/>
            <person name="Svard S.G."/>
            <person name="Andersson J.O."/>
        </authorList>
    </citation>
    <scope>NUCLEOTIDE SEQUENCE</scope>
</reference>
<organism evidence="3">
    <name type="scientific">Spironucleus salmonicida</name>
    <dbReference type="NCBI Taxonomy" id="348837"/>
    <lineage>
        <taxon>Eukaryota</taxon>
        <taxon>Metamonada</taxon>
        <taxon>Diplomonadida</taxon>
        <taxon>Hexamitidae</taxon>
        <taxon>Hexamitinae</taxon>
        <taxon>Spironucleus</taxon>
    </lineage>
</organism>
<feature type="compositionally biased region" description="Basic and acidic residues" evidence="1">
    <location>
        <begin position="64"/>
        <end position="79"/>
    </location>
</feature>
<feature type="region of interest" description="Disordered" evidence="1">
    <location>
        <begin position="23"/>
        <end position="89"/>
    </location>
</feature>
<keyword evidence="2" id="KW-0472">Membrane</keyword>
<keyword evidence="2" id="KW-1133">Transmembrane helix</keyword>
<dbReference type="EMBL" id="KI546111">
    <property type="protein sequence ID" value="EST44742.1"/>
    <property type="molecule type" value="Genomic_DNA"/>
</dbReference>
<name>V6LJP1_9EUKA</name>
<evidence type="ECO:0000256" key="2">
    <source>
        <dbReference type="SAM" id="Phobius"/>
    </source>
</evidence>